<dbReference type="InterPro" id="IPR020904">
    <property type="entry name" value="Sc_DH/Rdtase_CS"/>
</dbReference>
<dbReference type="NCBIfam" id="NF006119">
    <property type="entry name" value="PRK08264.1-5"/>
    <property type="match status" value="1"/>
</dbReference>
<name>A0A9W6S2F4_9ACTN</name>
<dbReference type="SUPFAM" id="SSF51735">
    <property type="entry name" value="NAD(P)-binding Rossmann-fold domains"/>
    <property type="match status" value="1"/>
</dbReference>
<keyword evidence="5" id="KW-1185">Reference proteome</keyword>
<dbReference type="AlphaFoldDB" id="A0A9W6S2F4"/>
<evidence type="ECO:0000313" key="5">
    <source>
        <dbReference type="Proteomes" id="UP001165074"/>
    </source>
</evidence>
<dbReference type="PANTHER" id="PTHR43391:SF91">
    <property type="entry name" value="OS04G0390700 PROTEIN"/>
    <property type="match status" value="1"/>
</dbReference>
<comment type="caution">
    <text evidence="4">The sequence shown here is derived from an EMBL/GenBank/DDBJ whole genome shotgun (WGS) entry which is preliminary data.</text>
</comment>
<dbReference type="GO" id="GO:0005829">
    <property type="term" value="C:cytosol"/>
    <property type="evidence" value="ECO:0007669"/>
    <property type="project" value="TreeGrafter"/>
</dbReference>
<comment type="similarity">
    <text evidence="1 3">Belongs to the short-chain dehydrogenases/reductases (SDR) family.</text>
</comment>
<evidence type="ECO:0000256" key="2">
    <source>
        <dbReference type="ARBA" id="ARBA00023002"/>
    </source>
</evidence>
<dbReference type="Gene3D" id="3.40.50.720">
    <property type="entry name" value="NAD(P)-binding Rossmann-like Domain"/>
    <property type="match status" value="1"/>
</dbReference>
<dbReference type="InterPro" id="IPR002347">
    <property type="entry name" value="SDR_fam"/>
</dbReference>
<proteinExistence type="inferred from homology"/>
<sequence length="235" mass="24470">MKIHGATALVTGANRGIGRHLAAQLVERGAKVYATARRPESIDLDGVEVLGLDISDPDSVAAAARLAGDVNLLVNNAGIGGGALLGDLQAVRAALDVNFWGTLSMARAFAPVLAANGGGAIVNLASSASWFVFPGSSAYAVSKAAVWSMSKALRQELAGQGTLVTSVHLGAADTDMMKGYDVPKMDPADVARITLDGVEADAFEVVVDEFTEMVKASLSKDPREFDKQFHQFLNA</sequence>
<dbReference type="GO" id="GO:0016491">
    <property type="term" value="F:oxidoreductase activity"/>
    <property type="evidence" value="ECO:0007669"/>
    <property type="project" value="UniProtKB-KW"/>
</dbReference>
<gene>
    <name evidence="4" type="ORF">Airi02_024660</name>
</gene>
<evidence type="ECO:0000256" key="3">
    <source>
        <dbReference type="RuleBase" id="RU000363"/>
    </source>
</evidence>
<evidence type="ECO:0000256" key="1">
    <source>
        <dbReference type="ARBA" id="ARBA00006484"/>
    </source>
</evidence>
<dbReference type="EMBL" id="BSTK01000003">
    <property type="protein sequence ID" value="GLY84537.1"/>
    <property type="molecule type" value="Genomic_DNA"/>
</dbReference>
<evidence type="ECO:0000313" key="4">
    <source>
        <dbReference type="EMBL" id="GLY84537.1"/>
    </source>
</evidence>
<dbReference type="Proteomes" id="UP001165074">
    <property type="component" value="Unassembled WGS sequence"/>
</dbReference>
<dbReference type="InterPro" id="IPR036291">
    <property type="entry name" value="NAD(P)-bd_dom_sf"/>
</dbReference>
<reference evidence="4" key="1">
    <citation type="submission" date="2023-03" db="EMBL/GenBank/DDBJ databases">
        <title>Actinoallomurus iriomotensis NBRC 103684.</title>
        <authorList>
            <person name="Ichikawa N."/>
            <person name="Sato H."/>
            <person name="Tonouchi N."/>
        </authorList>
    </citation>
    <scope>NUCLEOTIDE SEQUENCE</scope>
    <source>
        <strain evidence="4">NBRC 103684</strain>
    </source>
</reference>
<dbReference type="RefSeq" id="WP_285570197.1">
    <property type="nucleotide sequence ID" value="NZ_BSTK01000003.1"/>
</dbReference>
<dbReference type="Pfam" id="PF00106">
    <property type="entry name" value="adh_short"/>
    <property type="match status" value="1"/>
</dbReference>
<dbReference type="PRINTS" id="PR00080">
    <property type="entry name" value="SDRFAMILY"/>
</dbReference>
<protein>
    <submittedName>
        <fullName evidence="4">Short-chain dehydrogenase</fullName>
    </submittedName>
</protein>
<accession>A0A9W6S2F4</accession>
<dbReference type="PANTHER" id="PTHR43391">
    <property type="entry name" value="RETINOL DEHYDROGENASE-RELATED"/>
    <property type="match status" value="1"/>
</dbReference>
<organism evidence="4 5">
    <name type="scientific">Actinoallomurus iriomotensis</name>
    <dbReference type="NCBI Taxonomy" id="478107"/>
    <lineage>
        <taxon>Bacteria</taxon>
        <taxon>Bacillati</taxon>
        <taxon>Actinomycetota</taxon>
        <taxon>Actinomycetes</taxon>
        <taxon>Streptosporangiales</taxon>
        <taxon>Thermomonosporaceae</taxon>
        <taxon>Actinoallomurus</taxon>
    </lineage>
</organism>
<dbReference type="PROSITE" id="PS00061">
    <property type="entry name" value="ADH_SHORT"/>
    <property type="match status" value="1"/>
</dbReference>
<keyword evidence="2" id="KW-0560">Oxidoreductase</keyword>
<dbReference type="PRINTS" id="PR00081">
    <property type="entry name" value="GDHRDH"/>
</dbReference>